<sequence length="548" mass="61440">MAKEAVAVSTIPPTPYAYTAEELALRLHFLGATAHGRRLFPSSYRIPQENNNRVTLSDKSMSVVRALATSCTPGPGKDNVALVVGIKPAEIHVFVCGKDSDATVSHINAIWKLLQKIHTSANVARASPSLSSPPHVMRSEEPCTKELYELVYSFVRHKVLHRAAKRFDVVTEIAKIIKPHNAIEKMLLTALLALVKLARDALPHRNDTDFAANKNWLDFRKYVGLLSTMTKERDYGITVARVQKRIDDSYFKFFDVEKSVAKITKVDTALLTLYALAVSPRRGEFVKKQLTVHYIAIPKRSTIDIDVRSIPNSWSEDRELAIQKMQDGSICVDDSVVRLHTKVHSECHIVAWLAQNLTQTPRLADLILIPYVTCSKLHCFGCFTWLSAFNELCHPGLPTICFDGTHGKLHPGWTPPSLDTFDQRMRNSLVMKMEVQFPKTHYDEESASSTTSGSQPIQRPRSEMDKLRIEVAEKFPLQPGLPAFDLAGDSSGSTLDGVARKKRKLEKALKAISNLKAKRGRGESLEIEQQDKIKKEEQIQRELESLSI</sequence>
<organism evidence="2 3">
    <name type="scientific">Mycena pura</name>
    <dbReference type="NCBI Taxonomy" id="153505"/>
    <lineage>
        <taxon>Eukaryota</taxon>
        <taxon>Fungi</taxon>
        <taxon>Dikarya</taxon>
        <taxon>Basidiomycota</taxon>
        <taxon>Agaricomycotina</taxon>
        <taxon>Agaricomycetes</taxon>
        <taxon>Agaricomycetidae</taxon>
        <taxon>Agaricales</taxon>
        <taxon>Marasmiineae</taxon>
        <taxon>Mycenaceae</taxon>
        <taxon>Mycena</taxon>
    </lineage>
</organism>
<proteinExistence type="predicted"/>
<feature type="region of interest" description="Disordered" evidence="1">
    <location>
        <begin position="440"/>
        <end position="461"/>
    </location>
</feature>
<dbReference type="Pfam" id="PF14441">
    <property type="entry name" value="OTT_1508_deam"/>
    <property type="match status" value="1"/>
</dbReference>
<dbReference type="Proteomes" id="UP001219525">
    <property type="component" value="Unassembled WGS sequence"/>
</dbReference>
<evidence type="ECO:0000256" key="1">
    <source>
        <dbReference type="SAM" id="MobiDB-lite"/>
    </source>
</evidence>
<accession>A0AAD6YQ24</accession>
<dbReference type="AlphaFoldDB" id="A0AAD6YQ24"/>
<name>A0AAD6YQ24_9AGAR</name>
<keyword evidence="3" id="KW-1185">Reference proteome</keyword>
<dbReference type="InterPro" id="IPR027796">
    <property type="entry name" value="OTT_1508_deam-like"/>
</dbReference>
<reference evidence="2" key="1">
    <citation type="submission" date="2023-03" db="EMBL/GenBank/DDBJ databases">
        <title>Massive genome expansion in bonnet fungi (Mycena s.s.) driven by repeated elements and novel gene families across ecological guilds.</title>
        <authorList>
            <consortium name="Lawrence Berkeley National Laboratory"/>
            <person name="Harder C.B."/>
            <person name="Miyauchi S."/>
            <person name="Viragh M."/>
            <person name="Kuo A."/>
            <person name="Thoen E."/>
            <person name="Andreopoulos B."/>
            <person name="Lu D."/>
            <person name="Skrede I."/>
            <person name="Drula E."/>
            <person name="Henrissat B."/>
            <person name="Morin E."/>
            <person name="Kohler A."/>
            <person name="Barry K."/>
            <person name="LaButti K."/>
            <person name="Morin E."/>
            <person name="Salamov A."/>
            <person name="Lipzen A."/>
            <person name="Mereny Z."/>
            <person name="Hegedus B."/>
            <person name="Baldrian P."/>
            <person name="Stursova M."/>
            <person name="Weitz H."/>
            <person name="Taylor A."/>
            <person name="Grigoriev I.V."/>
            <person name="Nagy L.G."/>
            <person name="Martin F."/>
            <person name="Kauserud H."/>
        </authorList>
    </citation>
    <scope>NUCLEOTIDE SEQUENCE</scope>
    <source>
        <strain evidence="2">9144</strain>
    </source>
</reference>
<evidence type="ECO:0000313" key="2">
    <source>
        <dbReference type="EMBL" id="KAJ7225923.1"/>
    </source>
</evidence>
<feature type="compositionally biased region" description="Polar residues" evidence="1">
    <location>
        <begin position="447"/>
        <end position="457"/>
    </location>
</feature>
<gene>
    <name evidence="2" type="ORF">GGX14DRAFT_386635</name>
</gene>
<protein>
    <submittedName>
        <fullName evidence="2">Uncharacterized protein</fullName>
    </submittedName>
</protein>
<dbReference type="EMBL" id="JARJCW010000004">
    <property type="protein sequence ID" value="KAJ7225923.1"/>
    <property type="molecule type" value="Genomic_DNA"/>
</dbReference>
<comment type="caution">
    <text evidence="2">The sequence shown here is derived from an EMBL/GenBank/DDBJ whole genome shotgun (WGS) entry which is preliminary data.</text>
</comment>
<evidence type="ECO:0000313" key="3">
    <source>
        <dbReference type="Proteomes" id="UP001219525"/>
    </source>
</evidence>